<dbReference type="KEGG" id="ncs:NCAS_0A02590"/>
<keyword evidence="2" id="KW-1185">Reference proteome</keyword>
<dbReference type="OMA" id="THEDHIV"/>
<protein>
    <recommendedName>
        <fullName evidence="3">RNase III domain-containing protein</fullName>
    </recommendedName>
</protein>
<evidence type="ECO:0000313" key="2">
    <source>
        <dbReference type="Proteomes" id="UP000001640"/>
    </source>
</evidence>
<dbReference type="AlphaFoldDB" id="G0V5S9"/>
<dbReference type="OrthoDB" id="4058109at2759"/>
<sequence length="204" mass="24099">MSFSRYLPHHVHTPLTRYQDPMKILVEGRETFLTKQLLRRNQRSDLQRLQRIRTNLSWTKFSLFIPNESAFIKCLYPQKTSSIMLDDHVSITTSNVYKIGLNFLNFKRLEFDSKLKKDFIDSFSNLKSTSNDKLLKFILKKYRLVGIARLNMPNDRIPERIRLKLDQAAMITIIGYLSLVNNGKGLDQWVKSQVFKPFTQHKFL</sequence>
<dbReference type="EMBL" id="HE576752">
    <property type="protein sequence ID" value="CCC66817.1"/>
    <property type="molecule type" value="Genomic_DNA"/>
</dbReference>
<reference key="2">
    <citation type="submission" date="2011-08" db="EMBL/GenBank/DDBJ databases">
        <title>Genome sequence of Naumovozyma castellii.</title>
        <authorList>
            <person name="Gordon J.L."/>
            <person name="Armisen D."/>
            <person name="Proux-Wera E."/>
            <person name="OhEigeartaigh S.S."/>
            <person name="Byrne K.P."/>
            <person name="Wolfe K.H."/>
        </authorList>
    </citation>
    <scope>NUCLEOTIDE SEQUENCE</scope>
    <source>
        <strain>Type strain:CBS 4309</strain>
    </source>
</reference>
<gene>
    <name evidence="1" type="primary">NCAS0A02590</name>
    <name evidence="1" type="ordered locus">NCAS_0A02590</name>
</gene>
<accession>G0V5S9</accession>
<dbReference type="HOGENOM" id="CLU_1343576_0_0_1"/>
<reference evidence="1 2" key="1">
    <citation type="journal article" date="2011" name="Proc. Natl. Acad. Sci. U.S.A.">
        <title>Evolutionary erosion of yeast sex chromosomes by mating-type switching accidents.</title>
        <authorList>
            <person name="Gordon J.L."/>
            <person name="Armisen D."/>
            <person name="Proux-Wera E."/>
            <person name="Oheigeartaigh S.S."/>
            <person name="Byrne K.P."/>
            <person name="Wolfe K.H."/>
        </authorList>
    </citation>
    <scope>NUCLEOTIDE SEQUENCE [LARGE SCALE GENOMIC DNA]</scope>
    <source>
        <strain evidence="2">ATCC 76901 / BCRC 22586 / CBS 4309 / NBRC 1992 / NRRL Y-12630</strain>
    </source>
</reference>
<proteinExistence type="predicted"/>
<evidence type="ECO:0008006" key="3">
    <source>
        <dbReference type="Google" id="ProtNLM"/>
    </source>
</evidence>
<dbReference type="RefSeq" id="XP_003673208.1">
    <property type="nucleotide sequence ID" value="XM_003673160.1"/>
</dbReference>
<name>G0V5S9_NAUCA</name>
<dbReference type="eggNOG" id="ENOG502SC5W">
    <property type="taxonomic scope" value="Eukaryota"/>
</dbReference>
<dbReference type="Proteomes" id="UP000001640">
    <property type="component" value="Chromosome 1"/>
</dbReference>
<organism evidence="1 2">
    <name type="scientific">Naumovozyma castellii</name>
    <name type="common">Yeast</name>
    <name type="synonym">Saccharomyces castellii</name>
    <dbReference type="NCBI Taxonomy" id="27288"/>
    <lineage>
        <taxon>Eukaryota</taxon>
        <taxon>Fungi</taxon>
        <taxon>Dikarya</taxon>
        <taxon>Ascomycota</taxon>
        <taxon>Saccharomycotina</taxon>
        <taxon>Saccharomycetes</taxon>
        <taxon>Saccharomycetales</taxon>
        <taxon>Saccharomycetaceae</taxon>
        <taxon>Naumovozyma</taxon>
    </lineage>
</organism>
<evidence type="ECO:0000313" key="1">
    <source>
        <dbReference type="EMBL" id="CCC66817.1"/>
    </source>
</evidence>
<dbReference type="GeneID" id="96900306"/>
<dbReference type="InParanoid" id="G0V5S9"/>